<dbReference type="FunFam" id="3.40.50.720:FF:000208">
    <property type="entry name" value="Prephenate dehydrogenase"/>
    <property type="match status" value="1"/>
</dbReference>
<keyword evidence="9" id="KW-0057">Aromatic amino acid biosynthesis</keyword>
<dbReference type="Pfam" id="PF02153">
    <property type="entry name" value="PDH_N"/>
    <property type="match status" value="1"/>
</dbReference>
<dbReference type="EC" id="1.3.1.12" evidence="3"/>
<dbReference type="SUPFAM" id="SSF51735">
    <property type="entry name" value="NAD(P)-binding Rossmann-fold domains"/>
    <property type="match status" value="1"/>
</dbReference>
<dbReference type="Gene3D" id="1.10.3660.10">
    <property type="entry name" value="6-phosphogluconate dehydrogenase C-terminal like domain"/>
    <property type="match status" value="1"/>
</dbReference>
<evidence type="ECO:0000256" key="10">
    <source>
        <dbReference type="ARBA" id="ARBA00049260"/>
    </source>
</evidence>
<dbReference type="OrthoDB" id="9802008at2"/>
<keyword evidence="6" id="KW-0028">Amino-acid biosynthesis</keyword>
<evidence type="ECO:0000313" key="12">
    <source>
        <dbReference type="EMBL" id="SDF36967.1"/>
    </source>
</evidence>
<dbReference type="RefSeq" id="WP_093689324.1">
    <property type="nucleotide sequence ID" value="NZ_FNBU01000008.1"/>
</dbReference>
<dbReference type="PANTHER" id="PTHR21363">
    <property type="entry name" value="PREPHENATE DEHYDROGENASE"/>
    <property type="match status" value="1"/>
</dbReference>
<dbReference type="Pfam" id="PF20463">
    <property type="entry name" value="PDH_C"/>
    <property type="match status" value="1"/>
</dbReference>
<comment type="catalytic activity">
    <reaction evidence="10">
        <text>prephenate + NAD(+) = 3-(4-hydroxyphenyl)pyruvate + CO2 + NADH</text>
        <dbReference type="Rhea" id="RHEA:13869"/>
        <dbReference type="ChEBI" id="CHEBI:16526"/>
        <dbReference type="ChEBI" id="CHEBI:29934"/>
        <dbReference type="ChEBI" id="CHEBI:36242"/>
        <dbReference type="ChEBI" id="CHEBI:57540"/>
        <dbReference type="ChEBI" id="CHEBI:57945"/>
        <dbReference type="EC" id="1.3.1.12"/>
    </reaction>
</comment>
<comment type="similarity">
    <text evidence="2">Belongs to the prephenate/arogenate dehydrogenase family.</text>
</comment>
<evidence type="ECO:0000256" key="2">
    <source>
        <dbReference type="ARBA" id="ARBA00007964"/>
    </source>
</evidence>
<evidence type="ECO:0000256" key="3">
    <source>
        <dbReference type="ARBA" id="ARBA00012068"/>
    </source>
</evidence>
<dbReference type="Proteomes" id="UP000243333">
    <property type="component" value="Unassembled WGS sequence"/>
</dbReference>
<dbReference type="STRING" id="1123285.SAMN05660235_01362"/>
<protein>
    <recommendedName>
        <fullName evidence="4">Prephenate dehydrogenase</fullName>
        <ecNumber evidence="3">1.3.1.12</ecNumber>
    </recommendedName>
</protein>
<gene>
    <name evidence="12" type="ORF">SAMN05660235_01362</name>
</gene>
<dbReference type="GO" id="GO:0006571">
    <property type="term" value="P:tyrosine biosynthetic process"/>
    <property type="evidence" value="ECO:0007669"/>
    <property type="project" value="UniProtKB-KW"/>
</dbReference>
<organism evidence="12 13">
    <name type="scientific">Sporolituus thermophilus DSM 23256</name>
    <dbReference type="NCBI Taxonomy" id="1123285"/>
    <lineage>
        <taxon>Bacteria</taxon>
        <taxon>Bacillati</taxon>
        <taxon>Bacillota</taxon>
        <taxon>Negativicutes</taxon>
        <taxon>Selenomonadales</taxon>
        <taxon>Sporomusaceae</taxon>
        <taxon>Sporolituus</taxon>
    </lineage>
</organism>
<keyword evidence="13" id="KW-1185">Reference proteome</keyword>
<dbReference type="PROSITE" id="PS51176">
    <property type="entry name" value="PDH_ADH"/>
    <property type="match status" value="1"/>
</dbReference>
<evidence type="ECO:0000259" key="11">
    <source>
        <dbReference type="PROSITE" id="PS51176"/>
    </source>
</evidence>
<evidence type="ECO:0000256" key="9">
    <source>
        <dbReference type="ARBA" id="ARBA00023141"/>
    </source>
</evidence>
<keyword evidence="5" id="KW-0827">Tyrosine biosynthesis</keyword>
<keyword evidence="8" id="KW-0520">NAD</keyword>
<dbReference type="SUPFAM" id="SSF48179">
    <property type="entry name" value="6-phosphogluconate dehydrogenase C-terminal domain-like"/>
    <property type="match status" value="1"/>
</dbReference>
<evidence type="ECO:0000256" key="7">
    <source>
        <dbReference type="ARBA" id="ARBA00023002"/>
    </source>
</evidence>
<evidence type="ECO:0000256" key="5">
    <source>
        <dbReference type="ARBA" id="ARBA00022498"/>
    </source>
</evidence>
<accession>A0A1G7KIF2</accession>
<dbReference type="GO" id="GO:0004665">
    <property type="term" value="F:prephenate dehydrogenase (NADP+) activity"/>
    <property type="evidence" value="ECO:0007669"/>
    <property type="project" value="InterPro"/>
</dbReference>
<dbReference type="InterPro" id="IPR036291">
    <property type="entry name" value="NAD(P)-bd_dom_sf"/>
</dbReference>
<dbReference type="FunFam" id="1.10.3660.10:FF:000003">
    <property type="entry name" value="Prephenate dehydrogenase"/>
    <property type="match status" value="1"/>
</dbReference>
<dbReference type="GO" id="GO:0008977">
    <property type="term" value="F:prephenate dehydrogenase (NAD+) activity"/>
    <property type="evidence" value="ECO:0007669"/>
    <property type="project" value="UniProtKB-EC"/>
</dbReference>
<name>A0A1G7KIF2_9FIRM</name>
<keyword evidence="7" id="KW-0560">Oxidoreductase</keyword>
<dbReference type="GO" id="GO:0070403">
    <property type="term" value="F:NAD+ binding"/>
    <property type="evidence" value="ECO:0007669"/>
    <property type="project" value="InterPro"/>
</dbReference>
<dbReference type="InterPro" id="IPR046826">
    <property type="entry name" value="PDH_N"/>
</dbReference>
<feature type="domain" description="Prephenate/arogenate dehydrogenase" evidence="11">
    <location>
        <begin position="5"/>
        <end position="291"/>
    </location>
</feature>
<evidence type="ECO:0000256" key="1">
    <source>
        <dbReference type="ARBA" id="ARBA00005067"/>
    </source>
</evidence>
<dbReference type="AlphaFoldDB" id="A0A1G7KIF2"/>
<dbReference type="EMBL" id="FNBU01000008">
    <property type="protein sequence ID" value="SDF36967.1"/>
    <property type="molecule type" value="Genomic_DNA"/>
</dbReference>
<evidence type="ECO:0000256" key="4">
    <source>
        <dbReference type="ARBA" id="ARBA00016891"/>
    </source>
</evidence>
<dbReference type="Gene3D" id="3.40.50.720">
    <property type="entry name" value="NAD(P)-binding Rossmann-like Domain"/>
    <property type="match status" value="1"/>
</dbReference>
<evidence type="ECO:0000313" key="13">
    <source>
        <dbReference type="Proteomes" id="UP000243333"/>
    </source>
</evidence>
<dbReference type="PANTHER" id="PTHR21363:SF0">
    <property type="entry name" value="PREPHENATE DEHYDROGENASE [NADP(+)]"/>
    <property type="match status" value="1"/>
</dbReference>
<sequence>MRGRLVIAVVGLGLIGGSLALALKKYTEHTVWGCDISPDTLKQALEAGAVDRAGTQIHEVVNGADVVIFCLPVSRISAAVAEAAPYFKPGTVITDVASAKGCLLATVPGLVPREVTYIGGHPMAGSEQSGFTAAHAELFAGRPYILTQPERVNDEAMARLRQIITAIGAIPVVMDGEIHDMVVAQISHLPHIMAAALVNLAGSGKHSQLSLSLAAGGFRDMTRIAASNPSLWVDICLANRTQIISSLKQLQEVLQQVARNLEENDAAGLAAFLTQARKMREAFVYRQFQAVKDSGRVISQASIGRRNDEKE</sequence>
<comment type="pathway">
    <text evidence="1">Amino-acid biosynthesis; L-tyrosine biosynthesis; (4-hydroxyphenyl)pyruvate from prephenate (NAD(+) route): step 1/1.</text>
</comment>
<proteinExistence type="inferred from homology"/>
<dbReference type="InterPro" id="IPR046825">
    <property type="entry name" value="PDH_C"/>
</dbReference>
<evidence type="ECO:0000256" key="8">
    <source>
        <dbReference type="ARBA" id="ARBA00023027"/>
    </source>
</evidence>
<dbReference type="InterPro" id="IPR050812">
    <property type="entry name" value="Preph/Arog_dehydrog"/>
</dbReference>
<evidence type="ECO:0000256" key="6">
    <source>
        <dbReference type="ARBA" id="ARBA00022605"/>
    </source>
</evidence>
<dbReference type="InterPro" id="IPR008927">
    <property type="entry name" value="6-PGluconate_DH-like_C_sf"/>
</dbReference>
<dbReference type="InterPro" id="IPR003099">
    <property type="entry name" value="Prephen_DH"/>
</dbReference>
<reference evidence="13" key="1">
    <citation type="submission" date="2016-10" db="EMBL/GenBank/DDBJ databases">
        <authorList>
            <person name="Varghese N."/>
            <person name="Submissions S."/>
        </authorList>
    </citation>
    <scope>NUCLEOTIDE SEQUENCE [LARGE SCALE GENOMIC DNA]</scope>
    <source>
        <strain evidence="13">DSM 23256</strain>
    </source>
</reference>